<keyword evidence="1" id="KW-0812">Transmembrane</keyword>
<keyword evidence="3" id="KW-1185">Reference proteome</keyword>
<dbReference type="EMBL" id="QLMA01000009">
    <property type="protein sequence ID" value="RAJ75700.1"/>
    <property type="molecule type" value="Genomic_DNA"/>
</dbReference>
<evidence type="ECO:0000256" key="1">
    <source>
        <dbReference type="SAM" id="Phobius"/>
    </source>
</evidence>
<sequence>MEQRTYSKTHSPLRLSLLKAQTVIKSFRNISTEWKLLYGLLLVMALRLAVIIVFIINQC</sequence>
<evidence type="ECO:0000313" key="3">
    <source>
        <dbReference type="Proteomes" id="UP000249819"/>
    </source>
</evidence>
<gene>
    <name evidence="2" type="ORF">CLV59_109314</name>
</gene>
<name>A0A327VLR1_9BACT</name>
<comment type="caution">
    <text evidence="2">The sequence shown here is derived from an EMBL/GenBank/DDBJ whole genome shotgun (WGS) entry which is preliminary data.</text>
</comment>
<accession>A0A327VLR1</accession>
<dbReference type="AlphaFoldDB" id="A0A327VLR1"/>
<protein>
    <submittedName>
        <fullName evidence="2">Uncharacterized protein</fullName>
    </submittedName>
</protein>
<feature type="transmembrane region" description="Helical" evidence="1">
    <location>
        <begin position="36"/>
        <end position="56"/>
    </location>
</feature>
<keyword evidence="1" id="KW-1133">Transmembrane helix</keyword>
<reference evidence="2 3" key="1">
    <citation type="submission" date="2018-06" db="EMBL/GenBank/DDBJ databases">
        <title>Genomic Encyclopedia of Archaeal and Bacterial Type Strains, Phase II (KMG-II): from individual species to whole genera.</title>
        <authorList>
            <person name="Goeker M."/>
        </authorList>
    </citation>
    <scope>NUCLEOTIDE SEQUENCE [LARGE SCALE GENOMIC DNA]</scope>
    <source>
        <strain evidence="2 3">DSM 29821</strain>
    </source>
</reference>
<dbReference type="Proteomes" id="UP000249819">
    <property type="component" value="Unassembled WGS sequence"/>
</dbReference>
<keyword evidence="1" id="KW-0472">Membrane</keyword>
<organism evidence="2 3">
    <name type="scientific">Chitinophaga dinghuensis</name>
    <dbReference type="NCBI Taxonomy" id="1539050"/>
    <lineage>
        <taxon>Bacteria</taxon>
        <taxon>Pseudomonadati</taxon>
        <taxon>Bacteroidota</taxon>
        <taxon>Chitinophagia</taxon>
        <taxon>Chitinophagales</taxon>
        <taxon>Chitinophagaceae</taxon>
        <taxon>Chitinophaga</taxon>
    </lineage>
</organism>
<proteinExistence type="predicted"/>
<evidence type="ECO:0000313" key="2">
    <source>
        <dbReference type="EMBL" id="RAJ75700.1"/>
    </source>
</evidence>